<dbReference type="PROSITE" id="PS50055">
    <property type="entry name" value="TYR_PHOSPHATASE_PTP"/>
    <property type="match status" value="1"/>
</dbReference>
<dbReference type="SMART" id="SM00194">
    <property type="entry name" value="PTPc"/>
    <property type="match status" value="1"/>
</dbReference>
<dbReference type="EC" id="3.1.3.48" evidence="2"/>
<reference evidence="7 8" key="1">
    <citation type="submission" date="2018-12" db="EMBL/GenBank/DDBJ databases">
        <authorList>
            <person name="Tiukova I."/>
            <person name="Dainat J."/>
        </authorList>
    </citation>
    <scope>NUCLEOTIDE SEQUENCE [LARGE SCALE GENOMIC DNA]</scope>
</reference>
<evidence type="ECO:0000256" key="2">
    <source>
        <dbReference type="ARBA" id="ARBA00013064"/>
    </source>
</evidence>
<dbReference type="InterPro" id="IPR029021">
    <property type="entry name" value="Prot-tyrosine_phosphatase-like"/>
</dbReference>
<feature type="compositionally biased region" description="Acidic residues" evidence="3">
    <location>
        <begin position="60"/>
        <end position="70"/>
    </location>
</feature>
<sequence length="797" mass="88288">MSYRSHQESSPGNASHHKKMSDASSVVSDSSTLVEDGSLNGKLGQQPSDNRSISTLAITEETEDENESQDNCDAQNGIPTSSPYHGRTYKFSRSVFGHRSIKSESALKNRGTGGTSPQLRRVSGQPLPTSATEQRFPKGVNRCGSPGTMKSPSFNNLNSPFSLRFKTLGSSAESLPARVGRFKESRTPLPEGSEILSQGVCAEQIQQHRRGMRDDILVVDVRPFQEYCKAHIDGAVNICLPSTLLRRANFTLEKCIQTLAVDEKGLFSKYLGENMGDTPTVIFYDNSTCSADSASCSVSNLTSKFTKCPNWTSQLFVLEGGLTEFGKEFPDLLSSGTSPSAEFATPLQNSTPINTAVPPLTPTSPERTPKPVSKSYTSGAAKDACRYSRPSHGLSHFTLPETVHLPFYKMRHQEELLTSRPDSTLHLSTSLSNLQMNGLPKWLSNIFGPDHGATELSRKFNRLQIEERNRLNQAMSRGMHSESFSSAVSPATPIVAAGFELGRKNRYKDIFPYEHARVKIRKYGNGGADLDQEGSYINASYLRYPVSDFNYIATQGPLMETIGDFWRVICDHNVPLVFSLTAQKENQVEKCAPYWNAGTYNSDGIRVQVDLIESVENFKLMEGCEGDTIVRRFEVRIGEKPPHQILQVHMLSWVDYGAAVKAEELLSLVALKRLLLQQTGTEKAPVLVHCSAGCGRTGCFCTIDTCIDLLLNGKESSLRIGGQERDLVYDIISKFRSQRVSMVQNLRQYILIYDTILTFIKSRLLGHGGDSLRDWRDHGSYDILTHFVEGYNNSSTV</sequence>
<dbReference type="PANTHER" id="PTHR19134:SF561">
    <property type="entry name" value="PROTEIN TYROSINE PHOSPHATASE 36E, ISOFORM A"/>
    <property type="match status" value="1"/>
</dbReference>
<name>A0A448YKV3_BRENA</name>
<feature type="compositionally biased region" description="Low complexity" evidence="3">
    <location>
        <begin position="22"/>
        <end position="31"/>
    </location>
</feature>
<feature type="domain" description="Tyrosine-protein phosphatase" evidence="4">
    <location>
        <begin position="504"/>
        <end position="759"/>
    </location>
</feature>
<dbReference type="PRINTS" id="PR00700">
    <property type="entry name" value="PRTYPHPHTASE"/>
</dbReference>
<dbReference type="PANTHER" id="PTHR19134">
    <property type="entry name" value="RECEPTOR-TYPE TYROSINE-PROTEIN PHOSPHATASE"/>
    <property type="match status" value="1"/>
</dbReference>
<dbReference type="InterPro" id="IPR036873">
    <property type="entry name" value="Rhodanese-like_dom_sf"/>
</dbReference>
<evidence type="ECO:0000259" key="4">
    <source>
        <dbReference type="PROSITE" id="PS50055"/>
    </source>
</evidence>
<dbReference type="Proteomes" id="UP000290900">
    <property type="component" value="Unassembled WGS sequence"/>
</dbReference>
<protein>
    <recommendedName>
        <fullName evidence="2">protein-tyrosine-phosphatase</fullName>
        <ecNumber evidence="2">3.1.3.48</ecNumber>
    </recommendedName>
</protein>
<dbReference type="PROSITE" id="PS50056">
    <property type="entry name" value="TYR_PHOSPHATASE_2"/>
    <property type="match status" value="1"/>
</dbReference>
<evidence type="ECO:0000256" key="1">
    <source>
        <dbReference type="ARBA" id="ARBA00009649"/>
    </source>
</evidence>
<dbReference type="GO" id="GO:0004725">
    <property type="term" value="F:protein tyrosine phosphatase activity"/>
    <property type="evidence" value="ECO:0007669"/>
    <property type="project" value="UniProtKB-EC"/>
</dbReference>
<dbReference type="CDD" id="cd18533">
    <property type="entry name" value="PTP_fungal"/>
    <property type="match status" value="1"/>
</dbReference>
<dbReference type="OrthoDB" id="6058203at2759"/>
<feature type="compositionally biased region" description="Polar residues" evidence="3">
    <location>
        <begin position="43"/>
        <end position="57"/>
    </location>
</feature>
<dbReference type="AlphaFoldDB" id="A0A448YKV3"/>
<dbReference type="InParanoid" id="A0A448YKV3"/>
<feature type="domain" description="Tyrosine specific protein phosphatases" evidence="5">
    <location>
        <begin position="663"/>
        <end position="750"/>
    </location>
</feature>
<dbReference type="SUPFAM" id="SSF52799">
    <property type="entry name" value="(Phosphotyrosine protein) phosphatases II"/>
    <property type="match status" value="1"/>
</dbReference>
<evidence type="ECO:0000259" key="6">
    <source>
        <dbReference type="PROSITE" id="PS50206"/>
    </source>
</evidence>
<keyword evidence="8" id="KW-1185">Reference proteome</keyword>
<dbReference type="SMART" id="SM00450">
    <property type="entry name" value="RHOD"/>
    <property type="match status" value="1"/>
</dbReference>
<evidence type="ECO:0000313" key="7">
    <source>
        <dbReference type="EMBL" id="VEU21498.1"/>
    </source>
</evidence>
<dbReference type="FunCoup" id="A0A448YKV3">
    <property type="interactions" value="85"/>
</dbReference>
<dbReference type="EMBL" id="CAACVR010000012">
    <property type="protein sequence ID" value="VEU21498.1"/>
    <property type="molecule type" value="Genomic_DNA"/>
</dbReference>
<dbReference type="InterPro" id="IPR000387">
    <property type="entry name" value="Tyr_Pase_dom"/>
</dbReference>
<evidence type="ECO:0000259" key="5">
    <source>
        <dbReference type="PROSITE" id="PS50056"/>
    </source>
</evidence>
<dbReference type="Gene3D" id="3.90.190.10">
    <property type="entry name" value="Protein tyrosine phosphatase superfamily"/>
    <property type="match status" value="1"/>
</dbReference>
<gene>
    <name evidence="7" type="ORF">BRENAR_LOCUS2231</name>
</gene>
<dbReference type="InterPro" id="IPR003595">
    <property type="entry name" value="Tyr_Pase_cat"/>
</dbReference>
<evidence type="ECO:0000256" key="3">
    <source>
        <dbReference type="SAM" id="MobiDB-lite"/>
    </source>
</evidence>
<organism evidence="7 8">
    <name type="scientific">Brettanomyces naardenensis</name>
    <name type="common">Yeast</name>
    <dbReference type="NCBI Taxonomy" id="13370"/>
    <lineage>
        <taxon>Eukaryota</taxon>
        <taxon>Fungi</taxon>
        <taxon>Dikarya</taxon>
        <taxon>Ascomycota</taxon>
        <taxon>Saccharomycotina</taxon>
        <taxon>Pichiomycetes</taxon>
        <taxon>Pichiales</taxon>
        <taxon>Pichiaceae</taxon>
        <taxon>Brettanomyces</taxon>
    </lineage>
</organism>
<dbReference type="CDD" id="cd01446">
    <property type="entry name" value="DSP_MapKP"/>
    <property type="match status" value="1"/>
</dbReference>
<dbReference type="InterPro" id="IPR001763">
    <property type="entry name" value="Rhodanese-like_dom"/>
</dbReference>
<dbReference type="STRING" id="13370.A0A448YKV3"/>
<dbReference type="InterPro" id="IPR016130">
    <property type="entry name" value="Tyr_Pase_AS"/>
</dbReference>
<accession>A0A448YKV3</accession>
<feature type="region of interest" description="Disordered" evidence="3">
    <location>
        <begin position="101"/>
        <end position="143"/>
    </location>
</feature>
<comment type="similarity">
    <text evidence="1">Belongs to the protein-tyrosine phosphatase family. Non-receptor class subfamily.</text>
</comment>
<feature type="region of interest" description="Disordered" evidence="3">
    <location>
        <begin position="1"/>
        <end position="87"/>
    </location>
</feature>
<feature type="compositionally biased region" description="Polar residues" evidence="3">
    <location>
        <begin position="71"/>
        <end position="83"/>
    </location>
</feature>
<feature type="compositionally biased region" description="Polar residues" evidence="3">
    <location>
        <begin position="338"/>
        <end position="354"/>
    </location>
</feature>
<dbReference type="SMART" id="SM00404">
    <property type="entry name" value="PTPc_motif"/>
    <property type="match status" value="1"/>
</dbReference>
<evidence type="ECO:0000313" key="8">
    <source>
        <dbReference type="Proteomes" id="UP000290900"/>
    </source>
</evidence>
<dbReference type="InterPro" id="IPR050348">
    <property type="entry name" value="Protein-Tyr_Phosphatase"/>
</dbReference>
<dbReference type="InterPro" id="IPR000242">
    <property type="entry name" value="PTP_cat"/>
</dbReference>
<dbReference type="PROSITE" id="PS00383">
    <property type="entry name" value="TYR_PHOSPHATASE_1"/>
    <property type="match status" value="1"/>
</dbReference>
<dbReference type="SUPFAM" id="SSF52821">
    <property type="entry name" value="Rhodanese/Cell cycle control phosphatase"/>
    <property type="match status" value="1"/>
</dbReference>
<dbReference type="Pfam" id="PF00581">
    <property type="entry name" value="Rhodanese"/>
    <property type="match status" value="1"/>
</dbReference>
<dbReference type="Gene3D" id="3.40.250.10">
    <property type="entry name" value="Rhodanese-like domain"/>
    <property type="match status" value="1"/>
</dbReference>
<dbReference type="PROSITE" id="PS50206">
    <property type="entry name" value="RHODANESE_3"/>
    <property type="match status" value="1"/>
</dbReference>
<feature type="region of interest" description="Disordered" evidence="3">
    <location>
        <begin position="338"/>
        <end position="379"/>
    </location>
</feature>
<feature type="domain" description="Rhodanese" evidence="6">
    <location>
        <begin position="212"/>
        <end position="334"/>
    </location>
</feature>
<dbReference type="Pfam" id="PF00102">
    <property type="entry name" value="Y_phosphatase"/>
    <property type="match status" value="1"/>
</dbReference>
<proteinExistence type="inferred from homology"/>